<keyword evidence="12" id="KW-1185">Reference proteome</keyword>
<organism evidence="11 12">
    <name type="scientific">Bacillus timonensis</name>
    <dbReference type="NCBI Taxonomy" id="1033734"/>
    <lineage>
        <taxon>Bacteria</taxon>
        <taxon>Bacillati</taxon>
        <taxon>Bacillota</taxon>
        <taxon>Bacilli</taxon>
        <taxon>Bacillales</taxon>
        <taxon>Bacillaceae</taxon>
        <taxon>Bacillus</taxon>
    </lineage>
</organism>
<evidence type="ECO:0000256" key="8">
    <source>
        <dbReference type="ARBA" id="ARBA00023125"/>
    </source>
</evidence>
<dbReference type="Pfam" id="PF12705">
    <property type="entry name" value="PDDEXK_1"/>
    <property type="match status" value="1"/>
</dbReference>
<keyword evidence="9" id="KW-0234">DNA repair</keyword>
<keyword evidence="1" id="KW-0540">Nuclease</keyword>
<evidence type="ECO:0000256" key="7">
    <source>
        <dbReference type="ARBA" id="ARBA00022840"/>
    </source>
</evidence>
<evidence type="ECO:0000256" key="5">
    <source>
        <dbReference type="ARBA" id="ARBA00022806"/>
    </source>
</evidence>
<evidence type="ECO:0000313" key="11">
    <source>
        <dbReference type="EMBL" id="THE13295.1"/>
    </source>
</evidence>
<evidence type="ECO:0000256" key="4">
    <source>
        <dbReference type="ARBA" id="ARBA00022801"/>
    </source>
</evidence>
<dbReference type="InterPro" id="IPR038726">
    <property type="entry name" value="PDDEXK_AddAB-type"/>
</dbReference>
<dbReference type="PANTHER" id="PTHR30591">
    <property type="entry name" value="RECBCD ENZYME SUBUNIT RECC"/>
    <property type="match status" value="1"/>
</dbReference>
<dbReference type="Proteomes" id="UP000306477">
    <property type="component" value="Unassembled WGS sequence"/>
</dbReference>
<keyword evidence="3" id="KW-0227">DNA damage</keyword>
<dbReference type="SUPFAM" id="SSF52540">
    <property type="entry name" value="P-loop containing nucleoside triphosphate hydrolases"/>
    <property type="match status" value="1"/>
</dbReference>
<keyword evidence="8" id="KW-0238">DNA-binding</keyword>
<dbReference type="GO" id="GO:0004527">
    <property type="term" value="F:exonuclease activity"/>
    <property type="evidence" value="ECO:0007669"/>
    <property type="project" value="UniProtKB-KW"/>
</dbReference>
<evidence type="ECO:0000259" key="10">
    <source>
        <dbReference type="Pfam" id="PF12705"/>
    </source>
</evidence>
<dbReference type="GO" id="GO:0004386">
    <property type="term" value="F:helicase activity"/>
    <property type="evidence" value="ECO:0007669"/>
    <property type="project" value="UniProtKB-KW"/>
</dbReference>
<dbReference type="Gene3D" id="3.90.320.10">
    <property type="match status" value="1"/>
</dbReference>
<dbReference type="OrthoDB" id="9758506at2"/>
<dbReference type="InterPro" id="IPR011604">
    <property type="entry name" value="PDDEXK-like_dom_sf"/>
</dbReference>
<dbReference type="GO" id="GO:0003677">
    <property type="term" value="F:DNA binding"/>
    <property type="evidence" value="ECO:0007669"/>
    <property type="project" value="UniProtKB-KW"/>
</dbReference>
<dbReference type="GO" id="GO:0006281">
    <property type="term" value="P:DNA repair"/>
    <property type="evidence" value="ECO:0007669"/>
    <property type="project" value="UniProtKB-KW"/>
</dbReference>
<evidence type="ECO:0000256" key="1">
    <source>
        <dbReference type="ARBA" id="ARBA00022722"/>
    </source>
</evidence>
<keyword evidence="2" id="KW-0547">Nucleotide-binding</keyword>
<feature type="domain" description="PD-(D/E)XK endonuclease-like" evidence="10">
    <location>
        <begin position="724"/>
        <end position="996"/>
    </location>
</feature>
<dbReference type="EMBL" id="SLUB01000010">
    <property type="protein sequence ID" value="THE13295.1"/>
    <property type="molecule type" value="Genomic_DNA"/>
</dbReference>
<sequence>MYIWTSFYFGKMAKIDRMAANVDRTKITPIRNKKDITIHPNSPYRRVKQVDVLIKHLETICKQHFLNEKILLVDSYMIGEQILRQFTQQNNHALNLKIKTIKDLALDSTSTQQNQLLSDALGAHFVFTLLTELKHNLNYFHELEITPTLSKSMYQTINQLRIAGYKSSTLSSEPFVSPKKGDDLKLILEAYEQLLHKHKLVDEADLYRHALGKYDSQNQIFILQSNLKLAYEQVKFLETALPPTYFYLPMETVRGIAIPESTPFSKVVFGDETLLSYLFDVENSPTTAPTLSLFSATTEEMELKEVIYRIKERGIRFDEAAIFYTSSAQYVTAMYHIAERLQVPVTFGEGVPIGFTRPGKMVAGILAWMKDYYSVPALLKLLQENVLDLGDDAPSKRTWATLLRGSDIGWGKERYLTQIKAKLIDSSLTENRIRDYEWILKWFTITFKHMQTVDNNESIIYRDLLKTITYFLQKHYKVSSAFDQVAKDALLERIEDLLPYANESVANAYQKFEEDFLSIRIGHSRPKPGFLHFSSYKNGFYLNREHLFVVGMDNKRFPGKAGEDPLLLDTEREKLGRFLPLEKERLKNDLFSMLQLFASTAKNDITISFCRFDINENRTISPSYLFLQCYRIQTGDFSADFKTLQENVQVVDRNHPLENVDWWYEKITNSQTIQLDERLLADFSNITRGLHAEKMRQEPTFTVYEGKIESDTTGFDPRKNPEITISAGKLEKIAKCPYAYFLENVLRVKVIEDITYDPTKWLDAKTRGTLLHEIFEKFYQEMKGRHEKPSYSKHVDLLTKIASERLNEVKKMVPPPNRRTERLESEEIIESCETFLKIEEENSEHGEPLYFEYSFGEDAPAVIELPSGTVHVRGIIDRVDKLPDGSYHIIDYKTGSSWGYHTKEFFKGGRQLQHLLYTLAIEAHMGLEDGSVKMSSYLFPTRKGAGKRFVREQEDSTRTNGKDILDKLLSIVEHGHFTMTDDENECTFCEFKKICRRSTYDKDGLKQKQQDETAEGLKSFKGVRAYD</sequence>
<comment type="caution">
    <text evidence="11">The sequence shown here is derived from an EMBL/GenBank/DDBJ whole genome shotgun (WGS) entry which is preliminary data.</text>
</comment>
<dbReference type="GO" id="GO:0006310">
    <property type="term" value="P:DNA recombination"/>
    <property type="evidence" value="ECO:0007669"/>
    <property type="project" value="TreeGrafter"/>
</dbReference>
<evidence type="ECO:0000256" key="9">
    <source>
        <dbReference type="ARBA" id="ARBA00023204"/>
    </source>
</evidence>
<dbReference type="PANTHER" id="PTHR30591:SF1">
    <property type="entry name" value="RECBCD ENZYME SUBUNIT RECC"/>
    <property type="match status" value="1"/>
</dbReference>
<evidence type="ECO:0000313" key="12">
    <source>
        <dbReference type="Proteomes" id="UP000306477"/>
    </source>
</evidence>
<gene>
    <name evidence="11" type="ORF">E1I69_08095</name>
</gene>
<keyword evidence="6" id="KW-0269">Exonuclease</keyword>
<keyword evidence="7" id="KW-0067">ATP-binding</keyword>
<evidence type="ECO:0000256" key="3">
    <source>
        <dbReference type="ARBA" id="ARBA00022763"/>
    </source>
</evidence>
<dbReference type="GO" id="GO:0005524">
    <property type="term" value="F:ATP binding"/>
    <property type="evidence" value="ECO:0007669"/>
    <property type="project" value="UniProtKB-KW"/>
</dbReference>
<dbReference type="SUPFAM" id="SSF52980">
    <property type="entry name" value="Restriction endonuclease-like"/>
    <property type="match status" value="1"/>
</dbReference>
<dbReference type="AlphaFoldDB" id="A0A4S3PV30"/>
<protein>
    <submittedName>
        <fullName evidence="11">PD-(D/E)XK nuclease family protein</fullName>
    </submittedName>
</protein>
<proteinExistence type="predicted"/>
<name>A0A4S3PV30_9BACI</name>
<keyword evidence="5" id="KW-0347">Helicase</keyword>
<dbReference type="InterPro" id="IPR011335">
    <property type="entry name" value="Restrct_endonuc-II-like"/>
</dbReference>
<keyword evidence="4" id="KW-0378">Hydrolase</keyword>
<dbReference type="InterPro" id="IPR027417">
    <property type="entry name" value="P-loop_NTPase"/>
</dbReference>
<evidence type="ECO:0000256" key="6">
    <source>
        <dbReference type="ARBA" id="ARBA00022839"/>
    </source>
</evidence>
<accession>A0A4S3PV30</accession>
<reference evidence="11 12" key="1">
    <citation type="journal article" date="2019" name="Indoor Air">
        <title>Impacts of indoor surface finishes on bacterial viability.</title>
        <authorList>
            <person name="Hu J."/>
            <person name="Maamar S.B."/>
            <person name="Glawe A.J."/>
            <person name="Gottel N."/>
            <person name="Gilbert J.A."/>
            <person name="Hartmann E.M."/>
        </authorList>
    </citation>
    <scope>NUCLEOTIDE SEQUENCE [LARGE SCALE GENOMIC DNA]</scope>
    <source>
        <strain evidence="11 12">AF060A6</strain>
    </source>
</reference>
<dbReference type="Gene3D" id="3.40.50.300">
    <property type="entry name" value="P-loop containing nucleotide triphosphate hydrolases"/>
    <property type="match status" value="1"/>
</dbReference>
<evidence type="ECO:0000256" key="2">
    <source>
        <dbReference type="ARBA" id="ARBA00022741"/>
    </source>
</evidence>